<organism evidence="2 3">
    <name type="scientific">Solanum tuberosum</name>
    <name type="common">Potato</name>
    <dbReference type="NCBI Taxonomy" id="4113"/>
    <lineage>
        <taxon>Eukaryota</taxon>
        <taxon>Viridiplantae</taxon>
        <taxon>Streptophyta</taxon>
        <taxon>Embryophyta</taxon>
        <taxon>Tracheophyta</taxon>
        <taxon>Spermatophyta</taxon>
        <taxon>Magnoliopsida</taxon>
        <taxon>eudicotyledons</taxon>
        <taxon>Gunneridae</taxon>
        <taxon>Pentapetalae</taxon>
        <taxon>asterids</taxon>
        <taxon>lamiids</taxon>
        <taxon>Solanales</taxon>
        <taxon>Solanaceae</taxon>
        <taxon>Solanoideae</taxon>
        <taxon>Solaneae</taxon>
        <taxon>Solanum</taxon>
    </lineage>
</organism>
<name>A0ABQ7UF84_SOLTU</name>
<dbReference type="Pfam" id="PF10551">
    <property type="entry name" value="MULE"/>
    <property type="match status" value="1"/>
</dbReference>
<gene>
    <name evidence="2" type="ORF">KY290_032940</name>
</gene>
<comment type="caution">
    <text evidence="2">The sequence shown here is derived from an EMBL/GenBank/DDBJ whole genome shotgun (WGS) entry which is preliminary data.</text>
</comment>
<dbReference type="EMBL" id="JAIVGD010000023">
    <property type="protein sequence ID" value="KAH0744947.1"/>
    <property type="molecule type" value="Genomic_DNA"/>
</dbReference>
<dbReference type="InterPro" id="IPR018289">
    <property type="entry name" value="MULE_transposase_dom"/>
</dbReference>
<dbReference type="PANTHER" id="PTHR31973">
    <property type="entry name" value="POLYPROTEIN, PUTATIVE-RELATED"/>
    <property type="match status" value="1"/>
</dbReference>
<evidence type="ECO:0000259" key="1">
    <source>
        <dbReference type="Pfam" id="PF10551"/>
    </source>
</evidence>
<dbReference type="Proteomes" id="UP000826656">
    <property type="component" value="Unassembled WGS sequence"/>
</dbReference>
<proteinExistence type="predicted"/>
<evidence type="ECO:0000313" key="3">
    <source>
        <dbReference type="Proteomes" id="UP000826656"/>
    </source>
</evidence>
<evidence type="ECO:0000313" key="2">
    <source>
        <dbReference type="EMBL" id="KAH0744947.1"/>
    </source>
</evidence>
<protein>
    <recommendedName>
        <fullName evidence="1">MULE transposase domain-containing protein</fullName>
    </recommendedName>
</protein>
<feature type="domain" description="MULE transposase" evidence="1">
    <location>
        <begin position="339"/>
        <end position="395"/>
    </location>
</feature>
<accession>A0ABQ7UF84</accession>
<dbReference type="PANTHER" id="PTHR31973:SF195">
    <property type="entry name" value="MUDR FAMILY TRANSPOSASE"/>
    <property type="match status" value="1"/>
</dbReference>
<keyword evidence="3" id="KW-1185">Reference proteome</keyword>
<reference evidence="2 3" key="1">
    <citation type="journal article" date="2021" name="bioRxiv">
        <title>Chromosome-scale and haplotype-resolved genome assembly of a tetraploid potato cultivar.</title>
        <authorList>
            <person name="Sun H."/>
            <person name="Jiao W.-B."/>
            <person name="Krause K."/>
            <person name="Campoy J.A."/>
            <person name="Goel M."/>
            <person name="Folz-Donahue K."/>
            <person name="Kukat C."/>
            <person name="Huettel B."/>
            <person name="Schneeberger K."/>
        </authorList>
    </citation>
    <scope>NUCLEOTIDE SEQUENCE [LARGE SCALE GENOMIC DNA]</scope>
    <source>
        <strain evidence="2">SolTubOtavaFocal</strain>
        <tissue evidence="2">Leaves</tissue>
    </source>
</reference>
<sequence length="697" mass="80070">MAVAEFVVNGGDCMGVCEETLKSWYWKSFSKTIVPIVLRHNGSYGDMIASVIEAGELTCEPDNLVISYQMNGRRKIHPTFIKNDRHVSLYMMDIVADGSRPILRINVIARSLIEPTYSFNDNDSIVKENLGDKPNESFCDQSHDNFGDDSMNGHDPSLDVEDQPVDAEDFKHFEEYEGEPELRSQPNHSFSDGTNFYMYQTFSTKSELQLLLAEATARKSFDFATVKSCGKYLKVKCVSRICAWMLRAKKYECSDRFRIYKYIGDHSCSVEHAINNHRKLSIKVIASLCVNIYRDDKGPNVKEIQMTIFNIFHCSPSYWKYWKRDFGACIKGSSHMRKVIAVDDTHLHGKYEGVLLSAVAQDTENHVYPIDFCVVDKENDASWTLFFEKLKVYNHAHHRYCMRHLGENLWINHQCGDSLYLYYNATKAYSLEEFNDHFLEVKDISPEAAFVLENDVGFEKWSRAHFPGNMYDVMTTNIAESLNTMLIDEIEYPMTSIFNSIAKRFGELFRARHAYVLKSKENITGMSINSPCLVQILLPLLTYWKSHVLVVNIVPIESEWCVPEELLSVNILPTLVDTKLGRKKIKCVKGVDYLGLHIGVFSDLWGAPMRGKPPKGNGLSLKLLFDVRGIFHGPFGRVNYEIPEAAFRSCTEGKNSRVVNLEHTWFGLSFYPYTHYLTFHFTGWLTYWWVIEGATMT</sequence>